<evidence type="ECO:0008006" key="4">
    <source>
        <dbReference type="Google" id="ProtNLM"/>
    </source>
</evidence>
<accession>A0A3P5XK85</accession>
<dbReference type="EMBL" id="UXAU01000030">
    <property type="protein sequence ID" value="VDC29142.1"/>
    <property type="molecule type" value="Genomic_DNA"/>
</dbReference>
<keyword evidence="3" id="KW-1185">Reference proteome</keyword>
<keyword evidence="1" id="KW-0472">Membrane</keyword>
<dbReference type="OrthoDB" id="4965440at2"/>
<evidence type="ECO:0000313" key="2">
    <source>
        <dbReference type="EMBL" id="VDC29142.1"/>
    </source>
</evidence>
<protein>
    <recommendedName>
        <fullName evidence="4">TadE-like protein</fullName>
    </recommendedName>
</protein>
<dbReference type="Proteomes" id="UP000280861">
    <property type="component" value="Unassembled WGS sequence"/>
</dbReference>
<dbReference type="AlphaFoldDB" id="A0A3P5XK85"/>
<proteinExistence type="predicted"/>
<keyword evidence="1" id="KW-1133">Transmembrane helix</keyword>
<gene>
    <name evidence="2" type="ORF">PSET11_02218</name>
</gene>
<evidence type="ECO:0000256" key="1">
    <source>
        <dbReference type="SAM" id="Phobius"/>
    </source>
</evidence>
<organism evidence="2 3">
    <name type="scientific">Arthrobacter ulcerisalmonis</name>
    <dbReference type="NCBI Taxonomy" id="2483813"/>
    <lineage>
        <taxon>Bacteria</taxon>
        <taxon>Bacillati</taxon>
        <taxon>Actinomycetota</taxon>
        <taxon>Actinomycetes</taxon>
        <taxon>Micrococcales</taxon>
        <taxon>Micrococcaceae</taxon>
        <taxon>Arthrobacter</taxon>
    </lineage>
</organism>
<reference evidence="2 3" key="1">
    <citation type="submission" date="2018-11" db="EMBL/GenBank/DDBJ databases">
        <authorList>
            <person name="Criscuolo A."/>
        </authorList>
    </citation>
    <scope>NUCLEOTIDE SEQUENCE [LARGE SCALE GENOMIC DNA]</scope>
    <source>
        <strain evidence="2">AT11b</strain>
    </source>
</reference>
<dbReference type="RefSeq" id="WP_124092209.1">
    <property type="nucleotide sequence ID" value="NZ_CBCRYA010000024.1"/>
</dbReference>
<evidence type="ECO:0000313" key="3">
    <source>
        <dbReference type="Proteomes" id="UP000280861"/>
    </source>
</evidence>
<name>A0A3P5XK85_9MICC</name>
<feature type="transmembrane region" description="Helical" evidence="1">
    <location>
        <begin position="34"/>
        <end position="54"/>
    </location>
</feature>
<keyword evidence="1" id="KW-0812">Transmembrane</keyword>
<sequence length="164" mass="16962">MLPSSADNAGKPRRSRLAVVLCRGDEADNQQGSAIVEFTFLSVLLMVPLVYFIITAGQVQGASFAVVGAADQAAKVYVAQPRAVDAQAAAEQAVAVALADFGHGIDQATVQTSCAPADCSKAGSSVTLTVRLAVPLPFIPFNNALRLGATEVEASATQVVGRYR</sequence>